<dbReference type="PROSITE" id="PS51117">
    <property type="entry name" value="LAMININ_NTER"/>
    <property type="match status" value="1"/>
</dbReference>
<evidence type="ECO:0000256" key="12">
    <source>
        <dbReference type="SAM" id="Coils"/>
    </source>
</evidence>
<feature type="disulfide bond" evidence="11">
    <location>
        <begin position="441"/>
        <end position="453"/>
    </location>
</feature>
<dbReference type="FunFam" id="2.10.25.10:FF:000242">
    <property type="entry name" value="Laminin subunit alpha 1"/>
    <property type="match status" value="1"/>
</dbReference>
<dbReference type="InterPro" id="IPR002049">
    <property type="entry name" value="LE_dom"/>
</dbReference>
<feature type="disulfide bond" evidence="11">
    <location>
        <begin position="1186"/>
        <end position="1198"/>
    </location>
</feature>
<dbReference type="FunFam" id="2.60.120.260:FF:000017">
    <property type="entry name" value="Laminin subunit alpha 2"/>
    <property type="match status" value="1"/>
</dbReference>
<dbReference type="SMART" id="SM00180">
    <property type="entry name" value="EGF_Lam"/>
    <property type="match status" value="17"/>
</dbReference>
<dbReference type="Gene3D" id="2.170.300.10">
    <property type="entry name" value="Tie2 ligand-binding domain superfamily"/>
    <property type="match status" value="1"/>
</dbReference>
<feature type="domain" description="Laminin EGF-like" evidence="16">
    <location>
        <begin position="1232"/>
        <end position="1289"/>
    </location>
</feature>
<comment type="subcellular location">
    <subcellularLocation>
        <location evidence="1">Secreted</location>
        <location evidence="1">Extracellular space</location>
        <location evidence="1">Extracellular matrix</location>
        <location evidence="1">Basement membrane</location>
    </subcellularLocation>
</comment>
<dbReference type="InterPro" id="IPR056863">
    <property type="entry name" value="LMN_ATRN_NET-like_EGF"/>
</dbReference>
<dbReference type="Pfam" id="PF00052">
    <property type="entry name" value="Laminin_B"/>
    <property type="match status" value="2"/>
</dbReference>
<evidence type="ECO:0000256" key="1">
    <source>
        <dbReference type="ARBA" id="ARBA00004302"/>
    </source>
</evidence>
<feature type="disulfide bond" evidence="11">
    <location>
        <begin position="1706"/>
        <end position="1715"/>
    </location>
</feature>
<keyword evidence="5" id="KW-0677">Repeat</keyword>
<dbReference type="GO" id="GO:0007155">
    <property type="term" value="P:cell adhesion"/>
    <property type="evidence" value="ECO:0007669"/>
    <property type="project" value="InterPro"/>
</dbReference>
<dbReference type="CDD" id="cd00055">
    <property type="entry name" value="EGF_Lam"/>
    <property type="match status" value="16"/>
</dbReference>
<dbReference type="SMART" id="SM00282">
    <property type="entry name" value="LamG"/>
    <property type="match status" value="5"/>
</dbReference>
<feature type="disulfide bond" evidence="11">
    <location>
        <begin position="1685"/>
        <end position="1697"/>
    </location>
</feature>
<keyword evidence="12" id="KW-0175">Coiled coil</keyword>
<dbReference type="Proteomes" id="UP000494165">
    <property type="component" value="Unassembled WGS sequence"/>
</dbReference>
<feature type="disulfide bond" evidence="11">
    <location>
        <begin position="994"/>
        <end position="1006"/>
    </location>
</feature>
<dbReference type="CDD" id="cd00110">
    <property type="entry name" value="LamG"/>
    <property type="match status" value="5"/>
</dbReference>
<feature type="coiled-coil region" evidence="12">
    <location>
        <begin position="1998"/>
        <end position="2032"/>
    </location>
</feature>
<feature type="chain" id="PRO_5035928396" evidence="14">
    <location>
        <begin position="24"/>
        <end position="3284"/>
    </location>
</feature>
<dbReference type="Pfam" id="PF00053">
    <property type="entry name" value="EGF_laminin"/>
    <property type="match status" value="12"/>
</dbReference>
<feature type="disulfide bond" evidence="11">
    <location>
        <begin position="803"/>
        <end position="812"/>
    </location>
</feature>
<feature type="coiled-coil region" evidence="12">
    <location>
        <begin position="2233"/>
        <end position="2263"/>
    </location>
</feature>
<feature type="disulfide bond" evidence="11">
    <location>
        <begin position="1042"/>
        <end position="1054"/>
    </location>
</feature>
<dbReference type="Pfam" id="PF02210">
    <property type="entry name" value="Laminin_G_2"/>
    <property type="match status" value="4"/>
</dbReference>
<keyword evidence="7 11" id="KW-1015">Disulfide bond</keyword>
<feature type="domain" description="Laminin N-terminal" evidence="18">
    <location>
        <begin position="53"/>
        <end position="313"/>
    </location>
</feature>
<keyword evidence="20" id="KW-1185">Reference proteome</keyword>
<feature type="disulfide bond" evidence="11">
    <location>
        <begin position="949"/>
        <end position="966"/>
    </location>
</feature>
<dbReference type="GO" id="GO:0009888">
    <property type="term" value="P:tissue development"/>
    <property type="evidence" value="ECO:0007669"/>
    <property type="project" value="TreeGrafter"/>
</dbReference>
<keyword evidence="6" id="KW-0084">Basement membrane</keyword>
<evidence type="ECO:0000256" key="14">
    <source>
        <dbReference type="SAM" id="SignalP"/>
    </source>
</evidence>
<dbReference type="PROSITE" id="PS50027">
    <property type="entry name" value="EGF_LAM_2"/>
    <property type="match status" value="13"/>
</dbReference>
<dbReference type="Gene3D" id="2.10.25.10">
    <property type="entry name" value="Laminin"/>
    <property type="match status" value="14"/>
</dbReference>
<evidence type="ECO:0000259" key="17">
    <source>
        <dbReference type="PROSITE" id="PS51115"/>
    </source>
</evidence>
<feature type="disulfide bond" evidence="11">
    <location>
        <begin position="968"/>
        <end position="977"/>
    </location>
</feature>
<dbReference type="FunFam" id="2.10.25.10:FF:000209">
    <property type="entry name" value="Laminin subunit alpha 5"/>
    <property type="match status" value="1"/>
</dbReference>
<feature type="coiled-coil region" evidence="12">
    <location>
        <begin position="1921"/>
        <end position="1955"/>
    </location>
</feature>
<feature type="disulfide bond" evidence="11">
    <location>
        <begin position="1015"/>
        <end position="1024"/>
    </location>
</feature>
<feature type="domain" description="Laminin G" evidence="15">
    <location>
        <begin position="3101"/>
        <end position="3279"/>
    </location>
</feature>
<keyword evidence="3" id="KW-0272">Extracellular matrix</keyword>
<feature type="domain" description="Laminin EGF-like" evidence="16">
    <location>
        <begin position="1091"/>
        <end position="1138"/>
    </location>
</feature>
<dbReference type="GO" id="GO:0005604">
    <property type="term" value="C:basement membrane"/>
    <property type="evidence" value="ECO:0007669"/>
    <property type="project" value="UniProtKB-SubCell"/>
</dbReference>
<evidence type="ECO:0000256" key="2">
    <source>
        <dbReference type="ARBA" id="ARBA00022525"/>
    </source>
</evidence>
<evidence type="ECO:0000313" key="20">
    <source>
        <dbReference type="Proteomes" id="UP000494165"/>
    </source>
</evidence>
<dbReference type="PROSITE" id="PS01248">
    <property type="entry name" value="EGF_LAM_1"/>
    <property type="match status" value="6"/>
</dbReference>
<feature type="domain" description="Laminin EGF-like" evidence="16">
    <location>
        <begin position="1186"/>
        <end position="1231"/>
    </location>
</feature>
<feature type="domain" description="Laminin IV type A" evidence="17">
    <location>
        <begin position="1350"/>
        <end position="1541"/>
    </location>
</feature>
<organism evidence="19 20">
    <name type="scientific">Cloeon dipterum</name>
    <dbReference type="NCBI Taxonomy" id="197152"/>
    <lineage>
        <taxon>Eukaryota</taxon>
        <taxon>Metazoa</taxon>
        <taxon>Ecdysozoa</taxon>
        <taxon>Arthropoda</taxon>
        <taxon>Hexapoda</taxon>
        <taxon>Insecta</taxon>
        <taxon>Pterygota</taxon>
        <taxon>Palaeoptera</taxon>
        <taxon>Ephemeroptera</taxon>
        <taxon>Pisciforma</taxon>
        <taxon>Baetidae</taxon>
        <taxon>Cloeon</taxon>
    </lineage>
</organism>
<dbReference type="InterPro" id="IPR010307">
    <property type="entry name" value="Laminin_dom_II"/>
</dbReference>
<dbReference type="FunFam" id="2.10.25.10:FF:000106">
    <property type="entry name" value="Heparan sulfate proteoglycan 2"/>
    <property type="match status" value="1"/>
</dbReference>
<dbReference type="Gene3D" id="2.60.120.200">
    <property type="match status" value="5"/>
</dbReference>
<feature type="disulfide bond" evidence="11">
    <location>
        <begin position="1188"/>
        <end position="1205"/>
    </location>
</feature>
<feature type="disulfide bond" evidence="11">
    <location>
        <begin position="996"/>
        <end position="1013"/>
    </location>
</feature>
<dbReference type="InterPro" id="IPR050440">
    <property type="entry name" value="Laminin/Netrin_ECM"/>
</dbReference>
<dbReference type="Pfam" id="PF00054">
    <property type="entry name" value="Laminin_G_1"/>
    <property type="match status" value="1"/>
</dbReference>
<feature type="domain" description="Laminin EGF-like" evidence="16">
    <location>
        <begin position="947"/>
        <end position="993"/>
    </location>
</feature>
<reference evidence="19 20" key="1">
    <citation type="submission" date="2020-04" db="EMBL/GenBank/DDBJ databases">
        <authorList>
            <person name="Alioto T."/>
            <person name="Alioto T."/>
            <person name="Gomez Garrido J."/>
        </authorList>
    </citation>
    <scope>NUCLEOTIDE SEQUENCE [LARGE SCALE GENOMIC DNA]</scope>
</reference>
<dbReference type="FunFam" id="2.60.120.200:FF:000200">
    <property type="entry name" value="Laminin subunit alpha-3"/>
    <property type="match status" value="1"/>
</dbReference>
<dbReference type="SMART" id="SM00136">
    <property type="entry name" value="LamNT"/>
    <property type="match status" value="1"/>
</dbReference>
<feature type="domain" description="Laminin EGF-like" evidence="16">
    <location>
        <begin position="1685"/>
        <end position="1731"/>
    </location>
</feature>
<dbReference type="FunFam" id="2.10.25.10:FF:000082">
    <property type="entry name" value="Laminin subunit alpha 1"/>
    <property type="match status" value="1"/>
</dbReference>
<gene>
    <name evidence="19" type="ORF">CLODIP_2_CD10927</name>
</gene>
<feature type="domain" description="Laminin EGF-like" evidence="16">
    <location>
        <begin position="834"/>
        <end position="894"/>
    </location>
</feature>
<feature type="domain" description="Laminin EGF-like" evidence="16">
    <location>
        <begin position="441"/>
        <end position="496"/>
    </location>
</feature>
<dbReference type="InterPro" id="IPR001791">
    <property type="entry name" value="Laminin_G"/>
</dbReference>
<feature type="compositionally biased region" description="Basic residues" evidence="13">
    <location>
        <begin position="1805"/>
        <end position="1814"/>
    </location>
</feature>
<feature type="domain" description="Laminin EGF-like" evidence="16">
    <location>
        <begin position="784"/>
        <end position="833"/>
    </location>
</feature>
<feature type="disulfide bond" evidence="11">
    <location>
        <begin position="516"/>
        <end position="525"/>
    </location>
</feature>
<name>A0A8S1CVV8_9INSE</name>
<dbReference type="InterPro" id="IPR013320">
    <property type="entry name" value="ConA-like_dom_sf"/>
</dbReference>
<feature type="domain" description="Laminin EGF-like" evidence="16">
    <location>
        <begin position="1585"/>
        <end position="1631"/>
    </location>
</feature>
<feature type="disulfide bond" evidence="11">
    <location>
        <begin position="865"/>
        <end position="874"/>
    </location>
</feature>
<dbReference type="PROSITE" id="PS51115">
    <property type="entry name" value="LAMININ_IVA"/>
    <property type="match status" value="2"/>
</dbReference>
<dbReference type="FunFam" id="2.10.25.10:FF:000074">
    <property type="entry name" value="Laminin subunit alpha"/>
    <property type="match status" value="3"/>
</dbReference>
<evidence type="ECO:0000313" key="19">
    <source>
        <dbReference type="EMBL" id="CAB3372252.1"/>
    </source>
</evidence>
<dbReference type="GO" id="GO:0005201">
    <property type="term" value="F:extracellular matrix structural constituent"/>
    <property type="evidence" value="ECO:0007669"/>
    <property type="project" value="TreeGrafter"/>
</dbReference>
<dbReference type="Pfam" id="PF06009">
    <property type="entry name" value="Laminin_II"/>
    <property type="match status" value="1"/>
</dbReference>
<dbReference type="InterPro" id="IPR008211">
    <property type="entry name" value="Laminin_N"/>
</dbReference>
<feature type="disulfide bond" evidence="10">
    <location>
        <begin position="3252"/>
        <end position="3279"/>
    </location>
</feature>
<evidence type="ECO:0000259" key="18">
    <source>
        <dbReference type="PROSITE" id="PS51117"/>
    </source>
</evidence>
<feature type="region of interest" description="Disordered" evidence="13">
    <location>
        <begin position="269"/>
        <end position="293"/>
    </location>
</feature>
<feature type="domain" description="Laminin EGF-like" evidence="16">
    <location>
        <begin position="1042"/>
        <end position="1090"/>
    </location>
</feature>
<feature type="disulfide bond" evidence="11">
    <location>
        <begin position="1091"/>
        <end position="1103"/>
    </location>
</feature>
<accession>A0A8S1CVV8</accession>
<proteinExistence type="predicted"/>
<dbReference type="EMBL" id="CADEPI010000070">
    <property type="protein sequence ID" value="CAB3372252.1"/>
    <property type="molecule type" value="Genomic_DNA"/>
</dbReference>
<feature type="disulfide bond" evidence="11">
    <location>
        <begin position="472"/>
        <end position="481"/>
    </location>
</feature>
<feature type="domain" description="Laminin EGF-like" evidence="16">
    <location>
        <begin position="895"/>
        <end position="946"/>
    </location>
</feature>
<sequence>MRNKCISVFLAAVLLVVICGVDAQRKEGRRRGQQRHRERISVEAVQQKRLFRDDEGLFPSILNLASTAMITSNATCGENGPERFCKLAEHSTKREPQCSVCDSKARETARRHPAELAIDGTHRWWQSPTLQNGLRFQWVTITLDLGQVFEVAYVIVKAGNSPRPGNWILERSLDGKTFFPWQYYAISEEECETWFGVPPTPGRPTYRADTEVICTSHYSKLEPLEGGEIHTSIVNGRPGANESTVLLREFSRARYVRLRLQRVHTLNADILSGSSDPGPEYGRGDTGLPPSSVETTSSQKYFYSIKDISIGGQCVCHGHATECPQNKNTGKRSCVCRHETCGEECDTCCPMFNQLPWKAGTALDAGKCEPCQCFGHADSCVYDAEVARNRLSLNTNGEHKGGGVCVDCRDHTTGINCELCVVGYYRPPGVRRDNSSPCRPCQCHHVGSPSGRCASVAEEGEEQLETPGQCECRPGYGGRLCDRCAAGFRGFPDCQPCPCSKDGSIFSEDCEEQCHCKEHVEGERCDRCQPGYFGLNAEHPGGCIPCFCSGVPGATCVEANLTVSLGELGSEAGWHVTDLERSKMIPASRIGANGPLSIAADDLPFRTENYYWIAPPLQYLADILTSYGQQLKMELSWTAARGDTSGRPTMCADLVLIGDGLTIGLDNNAYTGTNATINVVLTEEGWRHMLPPAKDRPVSRADFLRVLAGLRHVMIRAKFHTDQIEGRLNLASLERGAEGGDGQSARFIERCQCPYGYAGLSCEKCQEGFRRENNTLHMGLCLPCDCNGHSPMCDPFSGKCGSCEHHTEGDTCERCQPGYYGDARQRTPDACKKCACPLDYPESNNFSPSCDTVPGNPNEYVCTDCPPGYEGTHCEKCAPGFWGNPSQPGSTCQPCQCSELHSGGQGPSCDPLTGRCLRCRGNTVGWRCEMCAPGYFGNPESADCRPCQCNPGGSESNNCDPRTGQCKCTALITGRPCDRCEPGRGDIAAGCPFCRCHPEGSESNQCDPRTGQCPCRPGVGGKNCDSCLPNHFGLSRNGCHRCNCDPNGSNGPTCDIVSGQCSCKNNVVGRTCDQCRPGFWDLQSRNGCTACDCDPVGCDGSKCDIVTGQCTCLPGVGGRRCEKCRPGYFGFSKQGCKECEPCNKPGHICDPDTGRCVCPILSEGSACERCKKGAWGHQQGAGCKPCSCHSGGSTSAQCDHRSGMCTCRPGFGGNKCEKCLPGHYGFPRCRACDCNVAGTKKEACPFGQPCGCDETGQCNCKANAVGKHCELCKKGTFSMHDDNPEGCTHCYCYGRSGQCEQAQLVWTQIRMLSWRSVSIEYDSPQPQFRPGAPISPVNTQEICYINLAIPGIPDTNLTNTDGTSVKLNITNNLRIIPGDVGNVRIGVSYLFDTPLYWKLPSTFFGDKVLSYNGYLRFTVVSSGGQTLLPPNVLSSYPLVQIQGNNKIVLEYFSPQPSITGQYQVRFHESNWKAKHSPASGPVTREIMMLALQNIQHILIRASDSVDFQRVELRDVSLDHATAPRDPQEPIQSWQLARGVEQCQCPDQYRASSCQNPAIGFYRWHPPGSGADSTIIIQLIGEARPCSCNSRSATCDSETGKCKNCTNNTEGVTCDRCASGYFGNPKVEPCRACPCPTPQSNRAVSCVIGRDVRCRCQKGYSGSRCERCSYGYFGFPSMTGGSCQPCNCDPRGSVSDECHEQTGQCNCRPGVGGRDCTECPRGHILGEKGCQTCEGSCTGPLLREVTTMSSRLMEIEQAGLTPVPWDRLRTIESDVTGRFRHSFERWKRIITTPLPNTEVDNLRKQSRHAAVKAKRRKDDSQNLSKDSGKLAHDAQKLLEDIHEMQSDSAAVVDDLRHYGRQSESMSVNIAVTLREAGLLLDKMSSAKIIKHRQLAHETLRNATDKLNEINLLMKENISTVSMGALQNDINEFVHRIDDLNKRIQETNEKYDEISKKNRYTTANADKAAQVIPKIKFSSEGERAAAKERDLFIKEAVVFLDEARENFEVLSTLIDDVRDRTQQLEERGQSHRDNAHYKTKYTAPAKDHARRLLQQAKDLSSRFNATRDFASFALKAAQAYKNIVDAIDSAWESAIEAKLAADKAKEQVHPGGTLGGQDALLVKAKNAREFSEQLSEDAQSAVKHVEGLRRKFEVQKTEFQRLNTNMQGTSTKHDVLLSDLSGVKSQVGPVVVDALTKANLMQTKIGEITKDTSRLSKNIENNLRPLLERISSGATEKMQETVKEIEQARSNVRESESLLKSLTKDATQHNARLSQWNDTISSQLQGLRDKIAQARHAANGIRLSLGSVKGRSCVRSYKTNAEPSATNKIAVTFASSKSGDGLIFVLKSDPAISKDFMALEVRDKRLRFTWDLGGGISFVTHHLPIRHSSNLANDSSWYRAEIERTGHVVRMNVRHVISSKWGEPVQNNSQAAFTRMDAGPGALLWLGGYGGPEGSTPKGISLTHMPGCIHQVWLDGKPLGLWDFHSSSGPDSCSACIEGPEELRQEESYSFLGDGYSVLHHDSSVTYNPYQFSVLFTFKSYDEDALLFLAINPKRDRLISLSLRQGRVHFRVDYGGSARLELSTIQNYNTGEWVRVDAARHFDRNKRLERGLLRVGDEEHSGAPSPPPLSGSLLDLIEGEFIVGGAPPGFLAPSSIPPPELRSFRGCISYLQVADQGYNLLRGPYYSVEPGCLPETAKVVSFQGDGYLELDGQTLSRKSSIGLVFATTQPDALLLFSDPYSIDSGLATFYSVSLYKGQLHVKVGGGKSVTTVRSGSFFNDGKSHSVSVIKSNRRLELYIDDKSISAAKLPEGSYPEIKAPKKGGLYIGGLPEEYPHNVTGLAASLAPLDGFIKDVVIGNNLLSMQPPKSFSKAGIGRHSLPAPSPSMIMSTVSNGVRSIPDPHTAGPTHCESSRSYSVEPGAVKFGDKPNSHVTLQKLWLRNGLPKNFSIQFDFRTHYPNGLFFLFPAIRPKQNHFFMLMLKNSQLEVIFANAKKEHKIRIQKPLNDGKWHKVELLKFDQRVTMRLDGVEVERKKVQKRLNILSTAYVGGLPETNSGGIISFQQTTESYKGCMRNVRVNGKPQDLVGPRGSSHNVGQCFPRVETGSFFPGDAFAVYQNTFHVGSMFELELEFRTSELNGVLLSVSEPHGYPALSLEILDGQVILSGDVGNRKPFRVQQTFSSKYTTCDNKWHHVQAFYINDSLLLRVDQQTANYGHSVNGGLKVAHTNSSLYIGGLPDNAPFGTLQTRDNFKGCIRNMAINGERRDWTDMAALHNVLLNACPLSTY</sequence>
<evidence type="ECO:0000256" key="11">
    <source>
        <dbReference type="PROSITE-ProRule" id="PRU00460"/>
    </source>
</evidence>
<comment type="caution">
    <text evidence="19">The sequence shown here is derived from an EMBL/GenBank/DDBJ whole genome shotgun (WGS) entry which is preliminary data.</text>
</comment>
<feature type="disulfide bond" evidence="11">
    <location>
        <begin position="1063"/>
        <end position="1072"/>
    </location>
</feature>
<feature type="disulfide bond" evidence="11">
    <location>
        <begin position="1044"/>
        <end position="1061"/>
    </location>
</feature>
<keyword evidence="2" id="KW-0964">Secreted</keyword>
<evidence type="ECO:0000256" key="6">
    <source>
        <dbReference type="ARBA" id="ARBA00022869"/>
    </source>
</evidence>
<protein>
    <submittedName>
        <fullName evidence="19">Uncharacterized protein</fullName>
    </submittedName>
</protein>
<dbReference type="SMART" id="SM00281">
    <property type="entry name" value="LamB"/>
    <property type="match status" value="2"/>
</dbReference>
<feature type="compositionally biased region" description="Basic and acidic residues" evidence="13">
    <location>
        <begin position="1815"/>
        <end position="1828"/>
    </location>
</feature>
<evidence type="ECO:0000256" key="7">
    <source>
        <dbReference type="ARBA" id="ARBA00023157"/>
    </source>
</evidence>
<feature type="disulfide bond" evidence="11">
    <location>
        <begin position="1260"/>
        <end position="1269"/>
    </location>
</feature>
<evidence type="ECO:0000256" key="10">
    <source>
        <dbReference type="PROSITE-ProRule" id="PRU00122"/>
    </source>
</evidence>
<dbReference type="Pfam" id="PF24973">
    <property type="entry name" value="EGF_LMN_ATRN"/>
    <property type="match status" value="2"/>
</dbReference>
<dbReference type="Gene3D" id="2.60.120.260">
    <property type="entry name" value="Galactose-binding domain-like"/>
    <property type="match status" value="1"/>
</dbReference>
<feature type="disulfide bond" evidence="11">
    <location>
        <begin position="1093"/>
        <end position="1110"/>
    </location>
</feature>
<evidence type="ECO:0000259" key="15">
    <source>
        <dbReference type="PROSITE" id="PS50025"/>
    </source>
</evidence>
<comment type="caution">
    <text evidence="11">Lacks conserved residue(s) required for the propagation of feature annotation.</text>
</comment>
<evidence type="ECO:0000256" key="3">
    <source>
        <dbReference type="ARBA" id="ARBA00022530"/>
    </source>
</evidence>
<dbReference type="OrthoDB" id="8545473at2759"/>
<feature type="disulfide bond" evidence="11">
    <location>
        <begin position="919"/>
        <end position="928"/>
    </location>
</feature>
<feature type="domain" description="Laminin EGF-like" evidence="16">
    <location>
        <begin position="994"/>
        <end position="1041"/>
    </location>
</feature>
<feature type="domain" description="Laminin IV type A" evidence="17">
    <location>
        <begin position="569"/>
        <end position="750"/>
    </location>
</feature>
<feature type="domain" description="Laminin G" evidence="15">
    <location>
        <begin position="2695"/>
        <end position="2908"/>
    </location>
</feature>
<dbReference type="GO" id="GO:0007411">
    <property type="term" value="P:axon guidance"/>
    <property type="evidence" value="ECO:0007669"/>
    <property type="project" value="TreeGrafter"/>
</dbReference>
<feature type="domain" description="Laminin G" evidence="15">
    <location>
        <begin position="2920"/>
        <end position="3096"/>
    </location>
</feature>
<dbReference type="InterPro" id="IPR000034">
    <property type="entry name" value="Laminin_IV"/>
</dbReference>
<dbReference type="PANTHER" id="PTHR10574:SF436">
    <property type="entry name" value="LAMININ SUBUNIT ALPHA-2"/>
    <property type="match status" value="1"/>
</dbReference>
<feature type="region of interest" description="Disordered" evidence="13">
    <location>
        <begin position="1805"/>
        <end position="1828"/>
    </location>
</feature>
<dbReference type="PROSITE" id="PS50025">
    <property type="entry name" value="LAM_G_DOMAIN"/>
    <property type="match status" value="5"/>
</dbReference>
<feature type="disulfide bond" evidence="11">
    <location>
        <begin position="1207"/>
        <end position="1216"/>
    </location>
</feature>
<dbReference type="InterPro" id="IPR000742">
    <property type="entry name" value="EGF"/>
</dbReference>
<dbReference type="GO" id="GO:0009887">
    <property type="term" value="P:animal organ morphogenesis"/>
    <property type="evidence" value="ECO:0007669"/>
    <property type="project" value="TreeGrafter"/>
</dbReference>
<dbReference type="FunFam" id="2.10.25.10:FF:000069">
    <property type="entry name" value="Laminin subunit alpha 1"/>
    <property type="match status" value="1"/>
</dbReference>
<keyword evidence="8" id="KW-0325">Glycoprotein</keyword>
<evidence type="ECO:0000256" key="9">
    <source>
        <dbReference type="ARBA" id="ARBA00023292"/>
    </source>
</evidence>
<dbReference type="PRINTS" id="PR00011">
    <property type="entry name" value="EGFLAMININ"/>
</dbReference>
<dbReference type="Pfam" id="PF00055">
    <property type="entry name" value="Laminin_N"/>
    <property type="match status" value="1"/>
</dbReference>
<feature type="disulfide bond" evidence="11">
    <location>
        <begin position="1604"/>
        <end position="1613"/>
    </location>
</feature>
<feature type="domain" description="Laminin G" evidence="15">
    <location>
        <begin position="2302"/>
        <end position="2494"/>
    </location>
</feature>
<feature type="disulfide bond" evidence="11">
    <location>
        <begin position="947"/>
        <end position="959"/>
    </location>
</feature>
<feature type="domain" description="Laminin G" evidence="15">
    <location>
        <begin position="2506"/>
        <end position="2690"/>
    </location>
</feature>
<keyword evidence="9 11" id="KW-0424">Laminin EGF-like domain</keyword>
<feature type="domain" description="Laminin EGF-like" evidence="16">
    <location>
        <begin position="497"/>
        <end position="545"/>
    </location>
</feature>
<dbReference type="PANTHER" id="PTHR10574">
    <property type="entry name" value="NETRIN/LAMININ-RELATED"/>
    <property type="match status" value="1"/>
</dbReference>
<dbReference type="FunFam" id="2.10.25.10:FF:000188">
    <property type="entry name" value="Laminin subunit gamma 2"/>
    <property type="match status" value="2"/>
</dbReference>
<evidence type="ECO:0000256" key="5">
    <source>
        <dbReference type="ARBA" id="ARBA00022737"/>
    </source>
</evidence>
<keyword evidence="4 14" id="KW-0732">Signal</keyword>
<dbReference type="SUPFAM" id="SSF57196">
    <property type="entry name" value="EGF/Laminin"/>
    <property type="match status" value="15"/>
</dbReference>
<dbReference type="PROSITE" id="PS00022">
    <property type="entry name" value="EGF_1"/>
    <property type="match status" value="3"/>
</dbReference>
<feature type="disulfide bond" evidence="11">
    <location>
        <begin position="1687"/>
        <end position="1704"/>
    </location>
</feature>
<evidence type="ECO:0000259" key="16">
    <source>
        <dbReference type="PROSITE" id="PS50027"/>
    </source>
</evidence>
<evidence type="ECO:0000256" key="8">
    <source>
        <dbReference type="ARBA" id="ARBA00023180"/>
    </source>
</evidence>
<evidence type="ECO:0000256" key="13">
    <source>
        <dbReference type="SAM" id="MobiDB-lite"/>
    </source>
</evidence>
<dbReference type="SUPFAM" id="SSF49899">
    <property type="entry name" value="Concanavalin A-like lectins/glucanases"/>
    <property type="match status" value="5"/>
</dbReference>
<dbReference type="SMART" id="SM00181">
    <property type="entry name" value="EGF"/>
    <property type="match status" value="13"/>
</dbReference>
<feature type="signal peptide" evidence="14">
    <location>
        <begin position="1"/>
        <end position="23"/>
    </location>
</feature>
<evidence type="ECO:0000256" key="4">
    <source>
        <dbReference type="ARBA" id="ARBA00022729"/>
    </source>
</evidence>
<feature type="disulfide bond" evidence="11">
    <location>
        <begin position="1112"/>
        <end position="1121"/>
    </location>
</feature>